<reference evidence="7 8" key="1">
    <citation type="submission" date="2020-08" db="EMBL/GenBank/DDBJ databases">
        <title>Genomic Encyclopedia of Type Strains, Phase IV (KMG-IV): sequencing the most valuable type-strain genomes for metagenomic binning, comparative biology and taxonomic classification.</title>
        <authorList>
            <person name="Goeker M."/>
        </authorList>
    </citation>
    <scope>NUCLEOTIDE SEQUENCE [LARGE SCALE GENOMIC DNA]</scope>
    <source>
        <strain evidence="7 8">DSM 102189</strain>
    </source>
</reference>
<evidence type="ECO:0000313" key="7">
    <source>
        <dbReference type="EMBL" id="MBB6226484.1"/>
    </source>
</evidence>
<comment type="caution">
    <text evidence="7">The sequence shown here is derived from an EMBL/GenBank/DDBJ whole genome shotgun (WGS) entry which is preliminary data.</text>
</comment>
<dbReference type="SUPFAM" id="SSF50952">
    <property type="entry name" value="Soluble quinoprotein glucose dehydrogenase"/>
    <property type="match status" value="1"/>
</dbReference>
<dbReference type="AlphaFoldDB" id="A0A841L1M7"/>
<keyword evidence="3 4" id="KW-0408">Iron</keyword>
<gene>
    <name evidence="7" type="ORF">FHS79_000641</name>
</gene>
<feature type="domain" description="Cytochrome c" evidence="6">
    <location>
        <begin position="28"/>
        <end position="114"/>
    </location>
</feature>
<protein>
    <submittedName>
        <fullName evidence="7">Glucose/arabinose dehydrogenase</fullName>
    </submittedName>
</protein>
<accession>A0A841L1M7</accession>
<dbReference type="Proteomes" id="UP000538147">
    <property type="component" value="Unassembled WGS sequence"/>
</dbReference>
<keyword evidence="5" id="KW-0732">Signal</keyword>
<feature type="chain" id="PRO_5032691491" evidence="5">
    <location>
        <begin position="27"/>
        <end position="510"/>
    </location>
</feature>
<dbReference type="InterPro" id="IPR009056">
    <property type="entry name" value="Cyt_c-like_dom"/>
</dbReference>
<dbReference type="GO" id="GO:0009055">
    <property type="term" value="F:electron transfer activity"/>
    <property type="evidence" value="ECO:0007669"/>
    <property type="project" value="InterPro"/>
</dbReference>
<evidence type="ECO:0000313" key="8">
    <source>
        <dbReference type="Proteomes" id="UP000538147"/>
    </source>
</evidence>
<dbReference type="InterPro" id="IPR036909">
    <property type="entry name" value="Cyt_c-like_dom_sf"/>
</dbReference>
<dbReference type="EMBL" id="JACIIV010000004">
    <property type="protein sequence ID" value="MBB6226484.1"/>
    <property type="molecule type" value="Genomic_DNA"/>
</dbReference>
<dbReference type="Gene3D" id="2.120.10.30">
    <property type="entry name" value="TolB, C-terminal domain"/>
    <property type="match status" value="1"/>
</dbReference>
<name>A0A841L1M7_9SPHN</name>
<dbReference type="PROSITE" id="PS51007">
    <property type="entry name" value="CYTC"/>
    <property type="match status" value="1"/>
</dbReference>
<evidence type="ECO:0000256" key="4">
    <source>
        <dbReference type="PROSITE-ProRule" id="PRU00433"/>
    </source>
</evidence>
<evidence type="ECO:0000256" key="2">
    <source>
        <dbReference type="ARBA" id="ARBA00022723"/>
    </source>
</evidence>
<dbReference type="RefSeq" id="WP_184195292.1">
    <property type="nucleotide sequence ID" value="NZ_JACIIV010000004.1"/>
</dbReference>
<dbReference type="Pfam" id="PF07995">
    <property type="entry name" value="GSDH"/>
    <property type="match status" value="1"/>
</dbReference>
<dbReference type="PANTHER" id="PTHR19328:SF75">
    <property type="entry name" value="ALDOSE SUGAR DEHYDROGENASE YLII"/>
    <property type="match status" value="1"/>
</dbReference>
<dbReference type="GO" id="GO:0020037">
    <property type="term" value="F:heme binding"/>
    <property type="evidence" value="ECO:0007669"/>
    <property type="project" value="InterPro"/>
</dbReference>
<keyword evidence="2 4" id="KW-0479">Metal-binding</keyword>
<keyword evidence="8" id="KW-1185">Reference proteome</keyword>
<evidence type="ECO:0000259" key="6">
    <source>
        <dbReference type="PROSITE" id="PS51007"/>
    </source>
</evidence>
<dbReference type="InterPro" id="IPR011042">
    <property type="entry name" value="6-blade_b-propeller_TolB-like"/>
</dbReference>
<feature type="signal peptide" evidence="5">
    <location>
        <begin position="1"/>
        <end position="26"/>
    </location>
</feature>
<sequence>MSWRLPVAALISALAASLFVADGAGAQQPVSPGRLLQQQMATTYEESCSGCHGTDLAGGRGPSLFNPQLLAARTDADLFQKIKKGVDGAEMPAFDEVLEDQVIWQLIAWMRIRSDVSVAKPVFVADPANVEIASEKQKFRIHIVASVLDTPWGLAFLPDRRLLVTERPGRLRIIDSTGRLQPTPVAGTPKVWERQDGGLLDVAVHPDYRRNGWIYLGYSELQPGYTVPANPPPVPPGAQPPNHPSMTVIVRGKLDRRNRWVAQQEIFRAPSSLYTTSGSHYGTRFGFGADGKLYFTLGERGEIANAQSLATPLGKIHRVNDDGSVPADNPLVGRADAVPTIWSWGHRNPQGLAWDKRTGLLWEAEHGPQGGDEINIVEPGKNYGWGVITAGLQPGITLREAPGMEQPIAAYTPRISPSGIHFYTGDRYPGWKNSLFVTGLAGQQLRRLEIDGRRITHQEIVFQQFGRTRTVTTGPDGLLYVLLQNPTGAGTPYGLSEASPGLVVRLEPLP</sequence>
<evidence type="ECO:0000256" key="3">
    <source>
        <dbReference type="ARBA" id="ARBA00023004"/>
    </source>
</evidence>
<proteinExistence type="predicted"/>
<evidence type="ECO:0000256" key="1">
    <source>
        <dbReference type="ARBA" id="ARBA00022617"/>
    </source>
</evidence>
<dbReference type="InterPro" id="IPR012938">
    <property type="entry name" value="Glc/Sorbosone_DH"/>
</dbReference>
<organism evidence="7 8">
    <name type="scientific">Polymorphobacter multimanifer</name>
    <dbReference type="NCBI Taxonomy" id="1070431"/>
    <lineage>
        <taxon>Bacteria</taxon>
        <taxon>Pseudomonadati</taxon>
        <taxon>Pseudomonadota</taxon>
        <taxon>Alphaproteobacteria</taxon>
        <taxon>Sphingomonadales</taxon>
        <taxon>Sphingosinicellaceae</taxon>
        <taxon>Polymorphobacter</taxon>
    </lineage>
</organism>
<dbReference type="GO" id="GO:0046872">
    <property type="term" value="F:metal ion binding"/>
    <property type="evidence" value="ECO:0007669"/>
    <property type="project" value="UniProtKB-KW"/>
</dbReference>
<dbReference type="PANTHER" id="PTHR19328">
    <property type="entry name" value="HEDGEHOG-INTERACTING PROTEIN"/>
    <property type="match status" value="1"/>
</dbReference>
<dbReference type="Gene3D" id="1.10.760.10">
    <property type="entry name" value="Cytochrome c-like domain"/>
    <property type="match status" value="1"/>
</dbReference>
<dbReference type="Pfam" id="PF13442">
    <property type="entry name" value="Cytochrome_CBB3"/>
    <property type="match status" value="1"/>
</dbReference>
<keyword evidence="1 4" id="KW-0349">Heme</keyword>
<dbReference type="SUPFAM" id="SSF46626">
    <property type="entry name" value="Cytochrome c"/>
    <property type="match status" value="1"/>
</dbReference>
<dbReference type="InterPro" id="IPR011041">
    <property type="entry name" value="Quinoprot_gluc/sorb_DH_b-prop"/>
</dbReference>
<evidence type="ECO:0000256" key="5">
    <source>
        <dbReference type="SAM" id="SignalP"/>
    </source>
</evidence>